<sequence length="164" mass="17688">MPGVSLPSLLGRASGRPCNGGSGVSEQNKRVVMAYVDAFNRGDLDGVCALFAGDALIHGVLGWGGLEAARPIWGDLMRCFQVSLEVDGVVSEGDAVAVRYTERGRSVAAFRGGPVTGRDYELIAIEWFVVKEGHIERRWGVRDASSMFRQMGLPTPYDEAWPAS</sequence>
<dbReference type="Pfam" id="PF07366">
    <property type="entry name" value="SnoaL"/>
    <property type="match status" value="1"/>
</dbReference>
<reference evidence="1 2" key="1">
    <citation type="submission" date="2018-07" db="EMBL/GenBank/DDBJ databases">
        <title>Dyella solisilvae sp. nov., isolated from the pine and broad-leaved mixed forest soil.</title>
        <authorList>
            <person name="Gao Z."/>
            <person name="Qiu L."/>
        </authorList>
    </citation>
    <scope>NUCLEOTIDE SEQUENCE [LARGE SCALE GENOMIC DNA]</scope>
    <source>
        <strain evidence="1 2">DHG54</strain>
    </source>
</reference>
<evidence type="ECO:0000313" key="2">
    <source>
        <dbReference type="Proteomes" id="UP000254711"/>
    </source>
</evidence>
<organism evidence="1 2">
    <name type="scientific">Dyella solisilvae</name>
    <dbReference type="NCBI Taxonomy" id="1920168"/>
    <lineage>
        <taxon>Bacteria</taxon>
        <taxon>Pseudomonadati</taxon>
        <taxon>Pseudomonadota</taxon>
        <taxon>Gammaproteobacteria</taxon>
        <taxon>Lysobacterales</taxon>
        <taxon>Rhodanobacteraceae</taxon>
        <taxon>Dyella</taxon>
    </lineage>
</organism>
<dbReference type="SUPFAM" id="SSF54427">
    <property type="entry name" value="NTF2-like"/>
    <property type="match status" value="1"/>
</dbReference>
<proteinExistence type="predicted"/>
<dbReference type="InterPro" id="IPR032710">
    <property type="entry name" value="NTF2-like_dom_sf"/>
</dbReference>
<dbReference type="EMBL" id="QQSY01000001">
    <property type="protein sequence ID" value="RDJ00294.1"/>
    <property type="molecule type" value="Genomic_DNA"/>
</dbReference>
<gene>
    <name evidence="1" type="ORF">DVT68_05675</name>
</gene>
<accession>A0A370KCA1</accession>
<dbReference type="GO" id="GO:0030638">
    <property type="term" value="P:polyketide metabolic process"/>
    <property type="evidence" value="ECO:0007669"/>
    <property type="project" value="InterPro"/>
</dbReference>
<name>A0A370KCA1_9GAMM</name>
<dbReference type="OrthoDB" id="9810441at2"/>
<dbReference type="Gene3D" id="3.10.450.50">
    <property type="match status" value="1"/>
</dbReference>
<protein>
    <submittedName>
        <fullName evidence="1">Ester cyclase</fullName>
    </submittedName>
</protein>
<keyword evidence="2" id="KW-1185">Reference proteome</keyword>
<dbReference type="InterPro" id="IPR009959">
    <property type="entry name" value="Cyclase_SnoaL-like"/>
</dbReference>
<evidence type="ECO:0000313" key="1">
    <source>
        <dbReference type="EMBL" id="RDJ00294.1"/>
    </source>
</evidence>
<dbReference type="Proteomes" id="UP000254711">
    <property type="component" value="Unassembled WGS sequence"/>
</dbReference>
<dbReference type="AlphaFoldDB" id="A0A370KCA1"/>
<comment type="caution">
    <text evidence="1">The sequence shown here is derived from an EMBL/GenBank/DDBJ whole genome shotgun (WGS) entry which is preliminary data.</text>
</comment>